<gene>
    <name evidence="2" type="ORF">LPMP_354790</name>
</gene>
<dbReference type="eggNOG" id="ENOG502SA9T">
    <property type="taxonomic scope" value="Eukaryota"/>
</dbReference>
<protein>
    <submittedName>
        <fullName evidence="2">Uncharacterized protein</fullName>
    </submittedName>
</protein>
<accession>A0A088S4N5</accession>
<keyword evidence="3" id="KW-1185">Reference proteome</keyword>
<dbReference type="RefSeq" id="XP_010703410.1">
    <property type="nucleotide sequence ID" value="XM_010705108.1"/>
</dbReference>
<dbReference type="OrthoDB" id="265914at2759"/>
<sequence>MLGSSRLIRLSPKVLGPGLHMSTEQHTEAQVAQLERRAASAEKQLQALRVKLEDGACAGASSANLEARLRDLLKLLYEDRDECETIRAQRDELKEENARLRAQVLKGEYRIKHLLRTIDEIEAGRSSQ</sequence>
<organism evidence="2 3">
    <name type="scientific">Leishmania panamensis</name>
    <dbReference type="NCBI Taxonomy" id="5679"/>
    <lineage>
        <taxon>Eukaryota</taxon>
        <taxon>Discoba</taxon>
        <taxon>Euglenozoa</taxon>
        <taxon>Kinetoplastea</taxon>
        <taxon>Metakinetoplastina</taxon>
        <taxon>Trypanosomatida</taxon>
        <taxon>Trypanosomatidae</taxon>
        <taxon>Leishmaniinae</taxon>
        <taxon>Leishmania</taxon>
        <taxon>Leishmania guyanensis species complex</taxon>
    </lineage>
</organism>
<feature type="coiled-coil region" evidence="1">
    <location>
        <begin position="24"/>
        <end position="51"/>
    </location>
</feature>
<dbReference type="KEGG" id="lpan:LPMP_354790"/>
<proteinExistence type="predicted"/>
<dbReference type="VEuPathDB" id="TriTrypDB:LPAL13_350056100"/>
<evidence type="ECO:0000256" key="1">
    <source>
        <dbReference type="SAM" id="Coils"/>
    </source>
</evidence>
<name>A0A088S4N5_LEIPA</name>
<dbReference type="AlphaFoldDB" id="A0A088S4N5"/>
<dbReference type="GeneID" id="22579507"/>
<evidence type="ECO:0000313" key="2">
    <source>
        <dbReference type="EMBL" id="AIO02610.1"/>
    </source>
</evidence>
<evidence type="ECO:0000313" key="3">
    <source>
        <dbReference type="Proteomes" id="UP000063063"/>
    </source>
</evidence>
<dbReference type="Proteomes" id="UP000063063">
    <property type="component" value="Chromosome 35"/>
</dbReference>
<dbReference type="VEuPathDB" id="TriTrypDB:LPMP_354790"/>
<reference evidence="2 3" key="1">
    <citation type="journal article" date="2015" name="Sci. Rep.">
        <title>The genome of Leishmania panamensis: insights into genomics of the L. (Viannia) subgenus.</title>
        <authorList>
            <person name="Llanes A."/>
            <person name="Restrepo C.M."/>
            <person name="Vecchio G.D."/>
            <person name="Anguizola F.J."/>
            <person name="Lleonart R."/>
        </authorList>
    </citation>
    <scope>NUCLEOTIDE SEQUENCE [LARGE SCALE GENOMIC DNA]</scope>
    <source>
        <strain evidence="2 3">MHOM/PA/94/PSC-1</strain>
    </source>
</reference>
<dbReference type="EMBL" id="CP009404">
    <property type="protein sequence ID" value="AIO02610.1"/>
    <property type="molecule type" value="Genomic_DNA"/>
</dbReference>
<keyword evidence="1" id="KW-0175">Coiled coil</keyword>
<feature type="coiled-coil region" evidence="1">
    <location>
        <begin position="76"/>
        <end position="110"/>
    </location>
</feature>